<dbReference type="PANTHER" id="PTHR43737">
    <property type="entry name" value="BLL7424 PROTEIN"/>
    <property type="match status" value="1"/>
</dbReference>
<evidence type="ECO:0000259" key="1">
    <source>
        <dbReference type="PROSITE" id="PS51175"/>
    </source>
</evidence>
<gene>
    <name evidence="2" type="ORF">QTG54_003580</name>
</gene>
<keyword evidence="3" id="KW-1185">Reference proteome</keyword>
<evidence type="ECO:0000313" key="3">
    <source>
        <dbReference type="Proteomes" id="UP001224775"/>
    </source>
</evidence>
<dbReference type="Proteomes" id="UP001224775">
    <property type="component" value="Unassembled WGS sequence"/>
</dbReference>
<dbReference type="PROSITE" id="PS51175">
    <property type="entry name" value="CBM6"/>
    <property type="match status" value="1"/>
</dbReference>
<dbReference type="Pfam" id="PF08811">
    <property type="entry name" value="DUF1800"/>
    <property type="match status" value="2"/>
</dbReference>
<dbReference type="PANTHER" id="PTHR43737:SF1">
    <property type="entry name" value="DUF1501 DOMAIN-CONTAINING PROTEIN"/>
    <property type="match status" value="1"/>
</dbReference>
<proteinExistence type="predicted"/>
<dbReference type="SUPFAM" id="SSF49785">
    <property type="entry name" value="Galactose-binding domain-like"/>
    <property type="match status" value="2"/>
</dbReference>
<dbReference type="InterPro" id="IPR010869">
    <property type="entry name" value="DUF1501"/>
</dbReference>
<protein>
    <submittedName>
        <fullName evidence="2">DUF1501 and DUF1800 domain-containing protein</fullName>
    </submittedName>
</protein>
<feature type="domain" description="CBM6" evidence="1">
    <location>
        <begin position="126"/>
        <end position="259"/>
    </location>
</feature>
<dbReference type="GO" id="GO:0030246">
    <property type="term" value="F:carbohydrate binding"/>
    <property type="evidence" value="ECO:0007669"/>
    <property type="project" value="InterPro"/>
</dbReference>
<dbReference type="Gene3D" id="2.60.120.260">
    <property type="entry name" value="Galactose-binding domain-like"/>
    <property type="match status" value="3"/>
</dbReference>
<comment type="caution">
    <text evidence="2">The sequence shown here is derived from an EMBL/GenBank/DDBJ whole genome shotgun (WGS) entry which is preliminary data.</text>
</comment>
<dbReference type="InterPro" id="IPR014917">
    <property type="entry name" value="DUF1800"/>
</dbReference>
<sequence>MTKLTSALEDKDKIARFLEMTSFGPMSSEIAGIDESSGGFGEVKRAAAVRMQMDLPKSSHREYFRRNANPKWDATTMNARSDHPCDPNSRWRDYAYIRHDREDTITGQNIYTTFEQAPEDLDSTFTIYQADSLEDATFNTGTLKNASNGNTGFSGEGYYDMGGFDDYVQFSISVAEDVDVPISFRYAQGSSSYNGNRPCVLSVNNNTVQDIYDFSFSDSWTYWIYSEMVTVSLTAGLNTIKLLVRDQNGGPNIDFLRVGSPPALLMKTNGWLRHVAKNGVGVINEWGIDFTNQTVYFPSFANAIEGDLYRYPMGRLKVNVTSQTRELDIGNPKLNFDGYESHLPLSHFILSNNEVFEDTSTDLSDFPLVRGQEFVLPSGLDRSVYSICDTIASNEEYSSPVFVKTMEGKWLQWSPTIQLQTNGPSMNALPEDKASSTLIDGGGEAFLQTGEKLKCANVARTFENEDTCIYSTASTACSPTRELGEVIIDLNETSITAFYEFGDKYVYAISGLAMENLDQHACVDTQSRWEVEQNTNCSSPTTLASATIIALEDAFARSTDPNALLKDVTLSLPCDQLDENVDKLGMQIQVDADCYTHVHRDHNSVYDFSGWVSNHPGGEYNIQKWAQGFNDTDGPVPGWYLDYPLLGVPERKVPKHPMSRWENNKGEPYIVFVAKFGNSIAYRDLPSNLKTNSIAEYFGATTVQNEAAGTIVCGSHGEVANDRSLREQFDFRSNEEQVTSSAVMDNQRHVVWYEQGLWADDQFRQRMAFALTEMITVVPQNIDAETYTEVYAKYYDIFVNNAFGNYGDIMKLVSYSPLMAEHLTYIKSKGHNYVYRTEDRRDSRPDENYAREIMQLFTIGLYVLNEDGTQVIDSTTGKPKETYTNEDIESFARAWTGFDRQAARGNYEDRRGGSTDNRLDAMKVIAAYRDPLPKANLAGGFLGDRYLRCVDLPSQSFLKKGAVYTLRGASPLSEYRTDPSYFELDNAEKFVLDSNSTLYQLLHNVGQYQLNVELDEDIVCFETECNVDTVRMVKVDDVYYEFKERPCVQMAFYDDGKQIRGRENKDLGSMCANPKLAHASEACCREERYQEVRQAKKETGVTYLYEGERTKYNTARDRCVNAGKDLCMFEYTNVSPVNDWWKKGFSWTNKDCEIMVKVNSEGYIAVVHDADNSYRNQINQYGIPAEVDENETLNWFKVHWDGDFPGSSPENSCADNMCKAHSDGSCVCRTSVSESAVFDSIDNVDKEQVMGQLFLGAIGPEANSNSTNGNGFIAHVVNGLIDTSTVFEVEDKGRTFFLKNIVSEVHLNGWEAVPTIFEAEDAAVLNNATIMDSTELSASNGHYIDFDSTDEAYVTWNINVSYTGDYSMSFRHALDTYTRQMEVYINGGLTKWTSPNANTDIPDVVNLGDNPTGDLIPMSRCNGDCDIDDHCAAGLFCFQVNKGSSDFPGCNNPNGLGSDFCVDPNDVDNMLFLPTGGWSEDWRLTEGKIVGLVAGINTIKVKVPFGNDNSPNIDYLKIEGVPSPTIASKFRNPPHFVALITDHVSRYTEQNTIDAQYETDALLEHLVYHDNVAPFLTTRIMQRFGISNPSPRYVQTCVQAFKTGLYISGNETFGDSKYGSLAALSACVVLDREVTDEALYEDPAFGALREPILMVMNLLRSMEYSNTLPTVGLDGPPLVESYNVRLWQMDMKIGQSPHDFPSVFSFFLPEYVPEAGPALSAQLAAPEATILDMPKIIGLQNGMLSMIKYGMSDCHNGLSTYPGYRGCSDNGLYERSFGHLGRVPTGANITELVSEVSLLLTAGRLSQDNRDTIETACSSEPDLDAQYRCIQQLIVFSAEFHSTNTMQKSGEARAVDTTTASNSTESYKALVHIYLAGGLDSYHMLAPHTCAPINVYERFRAIRGKNSLSEGIGLTLEEMLVIDGNNLDQPCSTFGIHPNLSILQTLYNDGDAAFIANAGLMAEPVDVNNYRQMTPVQLFAHNDMSLETKKDDIFNEFVGTGVHGRIADVLKSKNLPVNVFSISGTQIVNVGEPGGVAPFILSSSGLPDFNAAPSISDMDAVILELNNATRKDSGIFAETWSNLLSESMASHELLKTELDAVDVSTAFPTGGIGAQLKTVAQLMKTKESRGVVRDIFYVSQGGYDTHSNMQANLVTRFTELNTALEAFVAEVKVQGLWPHVTVVQFSEFARTLDPNTGDGSDHGWGGVHFHIGGGLVGGKVRGLYPDDFVQSPSNPIALSRGRMVPTYPWDAMWKGTAEWFGIEDGPEMDKVLPMHENFPGKIYNRTDLYGDLFV</sequence>
<organism evidence="2 3">
    <name type="scientific">Skeletonema marinoi</name>
    <dbReference type="NCBI Taxonomy" id="267567"/>
    <lineage>
        <taxon>Eukaryota</taxon>
        <taxon>Sar</taxon>
        <taxon>Stramenopiles</taxon>
        <taxon>Ochrophyta</taxon>
        <taxon>Bacillariophyta</taxon>
        <taxon>Coscinodiscophyceae</taxon>
        <taxon>Thalassiosirophycidae</taxon>
        <taxon>Thalassiosirales</taxon>
        <taxon>Skeletonemataceae</taxon>
        <taxon>Skeletonema</taxon>
        <taxon>Skeletonema marinoi-dohrnii complex</taxon>
    </lineage>
</organism>
<dbReference type="Pfam" id="PF07394">
    <property type="entry name" value="DUF1501"/>
    <property type="match status" value="1"/>
</dbReference>
<evidence type="ECO:0000313" key="2">
    <source>
        <dbReference type="EMBL" id="KAK1745656.1"/>
    </source>
</evidence>
<accession>A0AAD8YFN2</accession>
<reference evidence="2" key="1">
    <citation type="submission" date="2023-06" db="EMBL/GenBank/DDBJ databases">
        <title>Survivors Of The Sea: Transcriptome response of Skeletonema marinoi to long-term dormancy.</title>
        <authorList>
            <person name="Pinder M.I.M."/>
            <person name="Kourtchenko O."/>
            <person name="Robertson E.K."/>
            <person name="Larsson T."/>
            <person name="Maumus F."/>
            <person name="Osuna-Cruz C.M."/>
            <person name="Vancaester E."/>
            <person name="Stenow R."/>
            <person name="Vandepoele K."/>
            <person name="Ploug H."/>
            <person name="Bruchert V."/>
            <person name="Godhe A."/>
            <person name="Topel M."/>
        </authorList>
    </citation>
    <scope>NUCLEOTIDE SEQUENCE</scope>
    <source>
        <strain evidence="2">R05AC</strain>
    </source>
</reference>
<dbReference type="InterPro" id="IPR008979">
    <property type="entry name" value="Galactose-bd-like_sf"/>
</dbReference>
<dbReference type="EMBL" id="JATAAI010000005">
    <property type="protein sequence ID" value="KAK1745656.1"/>
    <property type="molecule type" value="Genomic_DNA"/>
</dbReference>
<dbReference type="InterPro" id="IPR005084">
    <property type="entry name" value="CBM6"/>
</dbReference>
<name>A0AAD8YFN2_9STRA</name>